<sequence>MRDELIRDQLIEKTSNPRVQEELLLKDATLSLEDALTFALQVEAATQCAAKIAENKSHTAVIEQPVQQLSSSDNLADPAAIQVARPQQTRQQRRCGNCGSTRHDTRAQDCPARGQTCRRCQKPNHFARWCRSAPADYSEQSHDPVVPVRTIGPHPGTFSRCPVYLDGRCVPLLLDTGAKVSLLNVDTCNLLFPNRQMQLLSVATAAAKSTLLAYFISQFVTPLQPWTASHFTLHAMVRTSWALTSFSALALPYRTTTEHAYYNVPPVVQPLRRVPLALRDGVTQELQRLQADGIIEPIDASPWVSNLVIARKKSGGRRVCFDLRQVNKALVPDKYPLPTTEELTTHFYGSRVF</sequence>
<protein>
    <submittedName>
        <fullName evidence="1">Uncharacterized protein</fullName>
    </submittedName>
</protein>
<gene>
    <name evidence="1" type="ORF">DPEC_G00221370</name>
</gene>
<evidence type="ECO:0000313" key="2">
    <source>
        <dbReference type="Proteomes" id="UP001157502"/>
    </source>
</evidence>
<organism evidence="1 2">
    <name type="scientific">Dallia pectoralis</name>
    <name type="common">Alaska blackfish</name>
    <dbReference type="NCBI Taxonomy" id="75939"/>
    <lineage>
        <taxon>Eukaryota</taxon>
        <taxon>Metazoa</taxon>
        <taxon>Chordata</taxon>
        <taxon>Craniata</taxon>
        <taxon>Vertebrata</taxon>
        <taxon>Euteleostomi</taxon>
        <taxon>Actinopterygii</taxon>
        <taxon>Neopterygii</taxon>
        <taxon>Teleostei</taxon>
        <taxon>Protacanthopterygii</taxon>
        <taxon>Esociformes</taxon>
        <taxon>Umbridae</taxon>
        <taxon>Dallia</taxon>
    </lineage>
</organism>
<proteinExistence type="predicted"/>
<comment type="caution">
    <text evidence="1">The sequence shown here is derived from an EMBL/GenBank/DDBJ whole genome shotgun (WGS) entry which is preliminary data.</text>
</comment>
<dbReference type="Proteomes" id="UP001157502">
    <property type="component" value="Chromosome 18"/>
</dbReference>
<evidence type="ECO:0000313" key="1">
    <source>
        <dbReference type="EMBL" id="KAJ7998310.1"/>
    </source>
</evidence>
<accession>A0ACC2G449</accession>
<keyword evidence="2" id="KW-1185">Reference proteome</keyword>
<name>A0ACC2G449_DALPE</name>
<reference evidence="1" key="1">
    <citation type="submission" date="2021-05" db="EMBL/GenBank/DDBJ databases">
        <authorList>
            <person name="Pan Q."/>
            <person name="Jouanno E."/>
            <person name="Zahm M."/>
            <person name="Klopp C."/>
            <person name="Cabau C."/>
            <person name="Louis A."/>
            <person name="Berthelot C."/>
            <person name="Parey E."/>
            <person name="Roest Crollius H."/>
            <person name="Montfort J."/>
            <person name="Robinson-Rechavi M."/>
            <person name="Bouchez O."/>
            <person name="Lampietro C."/>
            <person name="Lopez Roques C."/>
            <person name="Donnadieu C."/>
            <person name="Postlethwait J."/>
            <person name="Bobe J."/>
            <person name="Dillon D."/>
            <person name="Chandos A."/>
            <person name="von Hippel F."/>
            <person name="Guiguen Y."/>
        </authorList>
    </citation>
    <scope>NUCLEOTIDE SEQUENCE</scope>
    <source>
        <strain evidence="1">YG-Jan2019</strain>
    </source>
</reference>
<dbReference type="EMBL" id="CM055745">
    <property type="protein sequence ID" value="KAJ7998310.1"/>
    <property type="molecule type" value="Genomic_DNA"/>
</dbReference>